<gene>
    <name evidence="6" type="ORF">GYN08_03665</name>
</gene>
<accession>A0ABX0F451</accession>
<dbReference type="PANTHER" id="PTHR47178">
    <property type="entry name" value="MONOOXYGENASE, FAD-BINDING"/>
    <property type="match status" value="1"/>
</dbReference>
<dbReference type="PANTHER" id="PTHR47178:SF6">
    <property type="entry name" value="FAD-BINDING DOMAIN-CONTAINING PROTEIN"/>
    <property type="match status" value="1"/>
</dbReference>
<reference evidence="6 7" key="1">
    <citation type="submission" date="2020-01" db="EMBL/GenBank/DDBJ databases">
        <title>Polyphasic characterisation and genomic insights into a novel alkali tolerant bacterium VR-M41.</title>
        <authorList>
            <person name="Vemuluri V.R."/>
        </authorList>
    </citation>
    <scope>NUCLEOTIDE SEQUENCE [LARGE SCALE GENOMIC DNA]</scope>
    <source>
        <strain evidence="6 7">VR-M41</strain>
    </source>
</reference>
<evidence type="ECO:0000259" key="5">
    <source>
        <dbReference type="Pfam" id="PF01494"/>
    </source>
</evidence>
<keyword evidence="3" id="KW-0560">Oxidoreductase</keyword>
<dbReference type="RefSeq" id="WP_166272578.1">
    <property type="nucleotide sequence ID" value="NZ_JAAFGS010000001.1"/>
</dbReference>
<protein>
    <submittedName>
        <fullName evidence="6">NAD(P)-binding protein</fullName>
    </submittedName>
</protein>
<dbReference type="Gene3D" id="3.50.50.60">
    <property type="entry name" value="FAD/NAD(P)-binding domain"/>
    <property type="match status" value="1"/>
</dbReference>
<evidence type="ECO:0000313" key="7">
    <source>
        <dbReference type="Proteomes" id="UP000800303"/>
    </source>
</evidence>
<keyword evidence="1" id="KW-0285">Flavoprotein</keyword>
<dbReference type="Proteomes" id="UP000800303">
    <property type="component" value="Unassembled WGS sequence"/>
</dbReference>
<evidence type="ECO:0000256" key="4">
    <source>
        <dbReference type="ARBA" id="ARBA00023033"/>
    </source>
</evidence>
<keyword evidence="7" id="KW-1185">Reference proteome</keyword>
<evidence type="ECO:0000313" key="6">
    <source>
        <dbReference type="EMBL" id="NGZ74403.1"/>
    </source>
</evidence>
<evidence type="ECO:0000256" key="3">
    <source>
        <dbReference type="ARBA" id="ARBA00023002"/>
    </source>
</evidence>
<dbReference type="InterPro" id="IPR036188">
    <property type="entry name" value="FAD/NAD-bd_sf"/>
</dbReference>
<name>A0ABX0F451_9BACL</name>
<dbReference type="SUPFAM" id="SSF51905">
    <property type="entry name" value="FAD/NAD(P)-binding domain"/>
    <property type="match status" value="1"/>
</dbReference>
<evidence type="ECO:0000256" key="2">
    <source>
        <dbReference type="ARBA" id="ARBA00022827"/>
    </source>
</evidence>
<comment type="caution">
    <text evidence="6">The sequence shown here is derived from an EMBL/GenBank/DDBJ whole genome shotgun (WGS) entry which is preliminary data.</text>
</comment>
<dbReference type="InterPro" id="IPR002938">
    <property type="entry name" value="FAD-bd"/>
</dbReference>
<proteinExistence type="predicted"/>
<keyword evidence="2" id="KW-0274">FAD</keyword>
<dbReference type="PRINTS" id="PR00420">
    <property type="entry name" value="RNGMNOXGNASE"/>
</dbReference>
<dbReference type="Pfam" id="PF01494">
    <property type="entry name" value="FAD_binding_3"/>
    <property type="match status" value="1"/>
</dbReference>
<dbReference type="EMBL" id="JAAFGS010000001">
    <property type="protein sequence ID" value="NGZ74403.1"/>
    <property type="molecule type" value="Genomic_DNA"/>
</dbReference>
<sequence>MRIGIIGGGIGGLTLAQALKRAGAACIVFDRDPSPEKTGGYRLHLSGEALACMRRALPEEIVRSLSEVGTGSEAFKQFSVLDHRRNTRLALPVNGKEDILMIGRMPLRNILTWGLEQSIRWDAAFSAYEEKESGIVLHFSNKTSEEVDLLIGADGVNSAVARQLLGRRTARSAGVTAIAGRTPLTSGMRRALYADLQKGPGFAVGPGGIGMFLSVHDPAERALSTAAAEISGVREEPYLIWSTAAENGMFPSDLRTAGPERLAAEALKLIEQ</sequence>
<organism evidence="6 7">
    <name type="scientific">Saccharibacillus alkalitolerans</name>
    <dbReference type="NCBI Taxonomy" id="2705290"/>
    <lineage>
        <taxon>Bacteria</taxon>
        <taxon>Bacillati</taxon>
        <taxon>Bacillota</taxon>
        <taxon>Bacilli</taxon>
        <taxon>Bacillales</taxon>
        <taxon>Paenibacillaceae</taxon>
        <taxon>Saccharibacillus</taxon>
    </lineage>
</organism>
<keyword evidence="4" id="KW-0503">Monooxygenase</keyword>
<feature type="domain" description="FAD-binding" evidence="5">
    <location>
        <begin position="3"/>
        <end position="185"/>
    </location>
</feature>
<evidence type="ECO:0000256" key="1">
    <source>
        <dbReference type="ARBA" id="ARBA00022630"/>
    </source>
</evidence>